<feature type="domain" description="Flotillin C-terminal" evidence="8">
    <location>
        <begin position="351"/>
        <end position="444"/>
    </location>
</feature>
<dbReference type="EMBL" id="JAFBEC010000005">
    <property type="protein sequence ID" value="MBM7632781.1"/>
    <property type="molecule type" value="Genomic_DNA"/>
</dbReference>
<accession>A0ABS2PCV1</accession>
<dbReference type="InterPro" id="IPR036013">
    <property type="entry name" value="Band_7/SPFH_dom_sf"/>
</dbReference>
<keyword evidence="4" id="KW-0175">Coiled coil</keyword>
<reference evidence="9 10" key="1">
    <citation type="submission" date="2021-01" db="EMBL/GenBank/DDBJ databases">
        <title>Genomic Encyclopedia of Type Strains, Phase IV (KMG-IV): sequencing the most valuable type-strain genomes for metagenomic binning, comparative biology and taxonomic classification.</title>
        <authorList>
            <person name="Goeker M."/>
        </authorList>
    </citation>
    <scope>NUCLEOTIDE SEQUENCE [LARGE SCALE GENOMIC DNA]</scope>
    <source>
        <strain evidence="9 10">DSM 25540</strain>
    </source>
</reference>
<evidence type="ECO:0000259" key="7">
    <source>
        <dbReference type="Pfam" id="PF01145"/>
    </source>
</evidence>
<dbReference type="Gene3D" id="3.30.479.30">
    <property type="entry name" value="Band 7 domain"/>
    <property type="match status" value="1"/>
</dbReference>
<organism evidence="9 10">
    <name type="scientific">Geomicrobium sediminis</name>
    <dbReference type="NCBI Taxonomy" id="1347788"/>
    <lineage>
        <taxon>Bacteria</taxon>
        <taxon>Bacillati</taxon>
        <taxon>Bacillota</taxon>
        <taxon>Bacilli</taxon>
        <taxon>Bacillales</taxon>
        <taxon>Geomicrobium</taxon>
    </lineage>
</organism>
<proteinExistence type="inferred from homology"/>
<dbReference type="InterPro" id="IPR001107">
    <property type="entry name" value="Band_7"/>
</dbReference>
<dbReference type="Pfam" id="PF15975">
    <property type="entry name" value="Flot"/>
    <property type="match status" value="1"/>
</dbReference>
<evidence type="ECO:0000256" key="2">
    <source>
        <dbReference type="ARBA" id="ARBA00007161"/>
    </source>
</evidence>
<feature type="region of interest" description="Disordered" evidence="5">
    <location>
        <begin position="225"/>
        <end position="284"/>
    </location>
</feature>
<comment type="subcellular location">
    <subcellularLocation>
        <location evidence="1">Membrane</location>
    </subcellularLocation>
</comment>
<dbReference type="InterPro" id="IPR027705">
    <property type="entry name" value="Flotillin_fam"/>
</dbReference>
<feature type="compositionally biased region" description="Acidic residues" evidence="5">
    <location>
        <begin position="510"/>
        <end position="523"/>
    </location>
</feature>
<evidence type="ECO:0000256" key="4">
    <source>
        <dbReference type="SAM" id="Coils"/>
    </source>
</evidence>
<protein>
    <submittedName>
        <fullName evidence="9">Flotillin</fullName>
    </submittedName>
</protein>
<feature type="compositionally biased region" description="Basic and acidic residues" evidence="5">
    <location>
        <begin position="490"/>
        <end position="509"/>
    </location>
</feature>
<evidence type="ECO:0000256" key="3">
    <source>
        <dbReference type="ARBA" id="ARBA00023136"/>
    </source>
</evidence>
<comment type="similarity">
    <text evidence="2">Belongs to the band 7/mec-2 family. Flotillin subfamily.</text>
</comment>
<feature type="coiled-coil region" evidence="4">
    <location>
        <begin position="291"/>
        <end position="336"/>
    </location>
</feature>
<keyword evidence="6" id="KW-1133">Transmembrane helix</keyword>
<feature type="compositionally biased region" description="Basic and acidic residues" evidence="5">
    <location>
        <begin position="262"/>
        <end position="281"/>
    </location>
</feature>
<comment type="caution">
    <text evidence="9">The sequence shown here is derived from an EMBL/GenBank/DDBJ whole genome shotgun (WGS) entry which is preliminary data.</text>
</comment>
<keyword evidence="3 6" id="KW-0472">Membrane</keyword>
<dbReference type="CDD" id="cd03399">
    <property type="entry name" value="SPFH_flotillin"/>
    <property type="match status" value="1"/>
</dbReference>
<evidence type="ECO:0000256" key="5">
    <source>
        <dbReference type="SAM" id="MobiDB-lite"/>
    </source>
</evidence>
<name>A0ABS2PCV1_9BACL</name>
<sequence length="534" mass="59571">MDFGTGTVIFIILAVLAAVAVLFGIVAFIYVKRRYKTARSNEALIITGPNLGDPEKDNRIFQDENGRSMKIIRGGGQRLKFFQTSTPVDLNSFQIKLTTPKVYTSQGVPVVADAIASVKIADSLDGIANYAEQFLGKKDTEIEEEVSKVLGTNLRAILSKLSVEMINNDRESFSHQVQDIAQVELDNMGFTITSFGLDDLRDADEENGYLENLGRPRIAEIRKKADMAESDAEKETRMYKAKNDQEAQQEENTRSTTVSQSQKERDIKEAEFKRETERARAQSEQAYQLEQARLNQEVTEEEMQVQFIERQRQVTLEQEEQKRRKAQADADAYDIKAKAEAEAEKARIDGEAEASIQRAEGLAQAEVIREKGRAEAEAKELMAEAMEKYGEAAIMEMMIRSLPDIAKEVAAPLSQIEGYKVIDMGGSDSKGGANRITSNVTQTMLGVQESLKEATGMDLKEMLESFVARGSSSVGNSVREAYPEFAASKESAESNTVHKEKPSDERVDDSNQDDLDPERDETIDPFFDQDNTKS</sequence>
<dbReference type="PANTHER" id="PTHR13806">
    <property type="entry name" value="FLOTILLIN-RELATED"/>
    <property type="match status" value="1"/>
</dbReference>
<feature type="domain" description="Band 7" evidence="7">
    <location>
        <begin position="37"/>
        <end position="234"/>
    </location>
</feature>
<dbReference type="RefSeq" id="WP_204697195.1">
    <property type="nucleotide sequence ID" value="NZ_JAFBEC010000005.1"/>
</dbReference>
<dbReference type="InterPro" id="IPR031905">
    <property type="entry name" value="Flotillin_C"/>
</dbReference>
<evidence type="ECO:0000313" key="10">
    <source>
        <dbReference type="Proteomes" id="UP000741863"/>
    </source>
</evidence>
<dbReference type="PANTHER" id="PTHR13806:SF46">
    <property type="entry name" value="FLOTILLIN-1-RELATED"/>
    <property type="match status" value="1"/>
</dbReference>
<evidence type="ECO:0000256" key="6">
    <source>
        <dbReference type="SAM" id="Phobius"/>
    </source>
</evidence>
<keyword evidence="10" id="KW-1185">Reference proteome</keyword>
<evidence type="ECO:0000313" key="9">
    <source>
        <dbReference type="EMBL" id="MBM7632781.1"/>
    </source>
</evidence>
<dbReference type="SUPFAM" id="SSF117892">
    <property type="entry name" value="Band 7/SPFH domain"/>
    <property type="match status" value="1"/>
</dbReference>
<dbReference type="Proteomes" id="UP000741863">
    <property type="component" value="Unassembled WGS sequence"/>
</dbReference>
<feature type="compositionally biased region" description="Basic and acidic residues" evidence="5">
    <location>
        <begin position="225"/>
        <end position="245"/>
    </location>
</feature>
<evidence type="ECO:0000256" key="1">
    <source>
        <dbReference type="ARBA" id="ARBA00004370"/>
    </source>
</evidence>
<keyword evidence="6" id="KW-0812">Transmembrane</keyword>
<gene>
    <name evidence="9" type="ORF">JOD17_001875</name>
</gene>
<evidence type="ECO:0000259" key="8">
    <source>
        <dbReference type="Pfam" id="PF15975"/>
    </source>
</evidence>
<feature type="transmembrane region" description="Helical" evidence="6">
    <location>
        <begin position="6"/>
        <end position="31"/>
    </location>
</feature>
<feature type="region of interest" description="Disordered" evidence="5">
    <location>
        <begin position="485"/>
        <end position="534"/>
    </location>
</feature>
<dbReference type="Pfam" id="PF01145">
    <property type="entry name" value="Band_7"/>
    <property type="match status" value="1"/>
</dbReference>